<dbReference type="Proteomes" id="UP000294737">
    <property type="component" value="Unassembled WGS sequence"/>
</dbReference>
<evidence type="ECO:0000313" key="1">
    <source>
        <dbReference type="EMBL" id="TDN94627.1"/>
    </source>
</evidence>
<dbReference type="EMBL" id="SNWF01000004">
    <property type="protein sequence ID" value="TDN94627.1"/>
    <property type="molecule type" value="Genomic_DNA"/>
</dbReference>
<reference evidence="1 2" key="1">
    <citation type="submission" date="2019-03" db="EMBL/GenBank/DDBJ databases">
        <title>Genomic Encyclopedia of Type Strains, Phase IV (KMG-IV): sequencing the most valuable type-strain genomes for metagenomic binning, comparative biology and taxonomic classification.</title>
        <authorList>
            <person name="Goeker M."/>
        </authorList>
    </citation>
    <scope>NUCLEOTIDE SEQUENCE [LARGE SCALE GENOMIC DNA]</scope>
    <source>
        <strain evidence="1 2">DSM 18555</strain>
    </source>
</reference>
<name>A0A4R6GIF5_9BURK</name>
<keyword evidence="2" id="KW-1185">Reference proteome</keyword>
<accession>A0A4R6GIF5</accession>
<comment type="caution">
    <text evidence="1">The sequence shown here is derived from an EMBL/GenBank/DDBJ whole genome shotgun (WGS) entry which is preliminary data.</text>
</comment>
<proteinExistence type="predicted"/>
<evidence type="ECO:0000313" key="2">
    <source>
        <dbReference type="Proteomes" id="UP000294737"/>
    </source>
</evidence>
<gene>
    <name evidence="1" type="ORF">EV677_1179</name>
</gene>
<organism evidence="1 2">
    <name type="scientific">Herminiimonas fonticola</name>
    <dbReference type="NCBI Taxonomy" id="303380"/>
    <lineage>
        <taxon>Bacteria</taxon>
        <taxon>Pseudomonadati</taxon>
        <taxon>Pseudomonadota</taxon>
        <taxon>Betaproteobacteria</taxon>
        <taxon>Burkholderiales</taxon>
        <taxon>Oxalobacteraceae</taxon>
        <taxon>Herminiimonas</taxon>
    </lineage>
</organism>
<protein>
    <submittedName>
        <fullName evidence="1">Uncharacterized protein</fullName>
    </submittedName>
</protein>
<dbReference type="AlphaFoldDB" id="A0A4R6GIF5"/>
<sequence>MLLLATDDAVGKGEAGCLNRASLYEDGNQPRLIALRK</sequence>